<dbReference type="InterPro" id="IPR003313">
    <property type="entry name" value="AraC-bd"/>
</dbReference>
<dbReference type="GO" id="GO:0043565">
    <property type="term" value="F:sequence-specific DNA binding"/>
    <property type="evidence" value="ECO:0007669"/>
    <property type="project" value="InterPro"/>
</dbReference>
<dbReference type="AlphaFoldDB" id="A0A327VLU3"/>
<dbReference type="Gene3D" id="1.10.10.60">
    <property type="entry name" value="Homeodomain-like"/>
    <property type="match status" value="1"/>
</dbReference>
<feature type="domain" description="HTH araC/xylS-type" evidence="4">
    <location>
        <begin position="205"/>
        <end position="311"/>
    </location>
</feature>
<reference evidence="5 6" key="1">
    <citation type="submission" date="2018-06" db="EMBL/GenBank/DDBJ databases">
        <title>Genomic Encyclopedia of Archaeal and Bacterial Type Strains, Phase II (KMG-II): from individual species to whole genera.</title>
        <authorList>
            <person name="Goeker M."/>
        </authorList>
    </citation>
    <scope>NUCLEOTIDE SEQUENCE [LARGE SCALE GENOMIC DNA]</scope>
    <source>
        <strain evidence="5 6">DSM 29821</strain>
    </source>
</reference>
<name>A0A327VLU3_9BACT</name>
<dbReference type="SUPFAM" id="SSF51215">
    <property type="entry name" value="Regulatory protein AraC"/>
    <property type="match status" value="1"/>
</dbReference>
<dbReference type="InterPro" id="IPR018060">
    <property type="entry name" value="HTH_AraC"/>
</dbReference>
<dbReference type="RefSeq" id="WP_111594636.1">
    <property type="nucleotide sequence ID" value="NZ_QLMA01000009.1"/>
</dbReference>
<evidence type="ECO:0000259" key="4">
    <source>
        <dbReference type="PROSITE" id="PS01124"/>
    </source>
</evidence>
<gene>
    <name evidence="5" type="ORF">CLV59_10986</name>
</gene>
<dbReference type="OrthoDB" id="629929at2"/>
<dbReference type="GO" id="GO:0003700">
    <property type="term" value="F:DNA-binding transcription factor activity"/>
    <property type="evidence" value="ECO:0007669"/>
    <property type="project" value="InterPro"/>
</dbReference>
<dbReference type="EMBL" id="QLMA01000009">
    <property type="protein sequence ID" value="RAJ75472.1"/>
    <property type="molecule type" value="Genomic_DNA"/>
</dbReference>
<proteinExistence type="predicted"/>
<protein>
    <submittedName>
        <fullName evidence="5">AraC-like DNA-binding protein</fullName>
    </submittedName>
</protein>
<dbReference type="PANTHER" id="PTHR43280:SF32">
    <property type="entry name" value="TRANSCRIPTIONAL REGULATORY PROTEIN"/>
    <property type="match status" value="1"/>
</dbReference>
<dbReference type="SUPFAM" id="SSF46689">
    <property type="entry name" value="Homeodomain-like"/>
    <property type="match status" value="1"/>
</dbReference>
<dbReference type="Gene3D" id="2.60.120.280">
    <property type="entry name" value="Regulatory protein AraC"/>
    <property type="match status" value="1"/>
</dbReference>
<dbReference type="InterPro" id="IPR037923">
    <property type="entry name" value="HTH-like"/>
</dbReference>
<dbReference type="Pfam" id="PF02311">
    <property type="entry name" value="AraC_binding"/>
    <property type="match status" value="1"/>
</dbReference>
<dbReference type="Pfam" id="PF12833">
    <property type="entry name" value="HTH_18"/>
    <property type="match status" value="1"/>
</dbReference>
<evidence type="ECO:0000256" key="1">
    <source>
        <dbReference type="ARBA" id="ARBA00023015"/>
    </source>
</evidence>
<organism evidence="5 6">
    <name type="scientific">Chitinophaga dinghuensis</name>
    <dbReference type="NCBI Taxonomy" id="1539050"/>
    <lineage>
        <taxon>Bacteria</taxon>
        <taxon>Pseudomonadati</taxon>
        <taxon>Bacteroidota</taxon>
        <taxon>Chitinophagia</taxon>
        <taxon>Chitinophagales</taxon>
        <taxon>Chitinophagaceae</taxon>
        <taxon>Chitinophaga</taxon>
    </lineage>
</organism>
<evidence type="ECO:0000313" key="6">
    <source>
        <dbReference type="Proteomes" id="UP000249819"/>
    </source>
</evidence>
<keyword evidence="2 5" id="KW-0238">DNA-binding</keyword>
<dbReference type="PANTHER" id="PTHR43280">
    <property type="entry name" value="ARAC-FAMILY TRANSCRIPTIONAL REGULATOR"/>
    <property type="match status" value="1"/>
</dbReference>
<keyword evidence="1" id="KW-0805">Transcription regulation</keyword>
<keyword evidence="6" id="KW-1185">Reference proteome</keyword>
<sequence>MSPKKITQTSELHAMQMADSHNNLSLFTHREWLPKAPAESTFAAFSREDSPVRREVGLKRDDYYKITLITRGEGIYTINGEEHVIEGPTIIFHHPKQVKSWVATSEDQAGHYCLFTKQLFEKQEQELLQYPLLQVGVQTVFKLTNTQSDYLASIFRQLQREYQENSAFKQEAILIYLKLLMLEGRRVAQETIPNRPQTAALQLSQRFTDKLEKQFPIEFPHQQIQLKTAKEFAALLNTHPNHLNACVKHSTGRTISEHIRQRILLEAKLLLIHTDWQISEIAWSLGFEDPGNFTHFFRKHTMQSPLAYRSH</sequence>
<dbReference type="Proteomes" id="UP000249819">
    <property type="component" value="Unassembled WGS sequence"/>
</dbReference>
<accession>A0A327VLU3</accession>
<keyword evidence="3" id="KW-0804">Transcription</keyword>
<dbReference type="SMART" id="SM00342">
    <property type="entry name" value="HTH_ARAC"/>
    <property type="match status" value="1"/>
</dbReference>
<dbReference type="InterPro" id="IPR009057">
    <property type="entry name" value="Homeodomain-like_sf"/>
</dbReference>
<dbReference type="PROSITE" id="PS01124">
    <property type="entry name" value="HTH_ARAC_FAMILY_2"/>
    <property type="match status" value="1"/>
</dbReference>
<evidence type="ECO:0000313" key="5">
    <source>
        <dbReference type="EMBL" id="RAJ75472.1"/>
    </source>
</evidence>
<comment type="caution">
    <text evidence="5">The sequence shown here is derived from an EMBL/GenBank/DDBJ whole genome shotgun (WGS) entry which is preliminary data.</text>
</comment>
<evidence type="ECO:0000256" key="3">
    <source>
        <dbReference type="ARBA" id="ARBA00023163"/>
    </source>
</evidence>
<evidence type="ECO:0000256" key="2">
    <source>
        <dbReference type="ARBA" id="ARBA00023125"/>
    </source>
</evidence>